<gene>
    <name evidence="1" type="ORF">EL26_13510</name>
</gene>
<dbReference type="Proteomes" id="UP000027931">
    <property type="component" value="Unassembled WGS sequence"/>
</dbReference>
<name>A0A074LKV1_9BACL</name>
<dbReference type="AlphaFoldDB" id="A0A074LKV1"/>
<evidence type="ECO:0000313" key="2">
    <source>
        <dbReference type="Proteomes" id="UP000027931"/>
    </source>
</evidence>
<comment type="caution">
    <text evidence="1">The sequence shown here is derived from an EMBL/GenBank/DDBJ whole genome shotgun (WGS) entry which is preliminary data.</text>
</comment>
<dbReference type="EMBL" id="JMIR01000018">
    <property type="protein sequence ID" value="KEO82761.1"/>
    <property type="molecule type" value="Genomic_DNA"/>
</dbReference>
<organism evidence="1 2">
    <name type="scientific">Tumebacillus flagellatus</name>
    <dbReference type="NCBI Taxonomy" id="1157490"/>
    <lineage>
        <taxon>Bacteria</taxon>
        <taxon>Bacillati</taxon>
        <taxon>Bacillota</taxon>
        <taxon>Bacilli</taxon>
        <taxon>Bacillales</taxon>
        <taxon>Alicyclobacillaceae</taxon>
        <taxon>Tumebacillus</taxon>
    </lineage>
</organism>
<protein>
    <submittedName>
        <fullName evidence="1">Uncharacterized protein</fullName>
    </submittedName>
</protein>
<sequence>MSFELRILHQEWSSPDAGSYDICSHGHIFLKVHDIVLSDEEQNWTINVTGLLLLKSLRDGRHTVEFRHQPMFNCCGGLLEGMGCYVCADWNVRFEGDDVILDDFRTWYSQEEGKQFYPGLQVRMSRERYREQVLSFARQAKEFYFSTPKQIFDEWERELTEKFWKEYDELLHRL</sequence>
<dbReference type="RefSeq" id="WP_038089376.1">
    <property type="nucleotide sequence ID" value="NZ_JMIR01000018.1"/>
</dbReference>
<dbReference type="OrthoDB" id="2680214at2"/>
<evidence type="ECO:0000313" key="1">
    <source>
        <dbReference type="EMBL" id="KEO82761.1"/>
    </source>
</evidence>
<keyword evidence="2" id="KW-1185">Reference proteome</keyword>
<proteinExistence type="predicted"/>
<reference evidence="1 2" key="1">
    <citation type="journal article" date="2013" name="Int. J. Syst. Evol. Microbiol.">
        <title>Tumebacillus flagellatus sp. nov., an alpha-amylase/pullulanase-producing bacterium isolated from cassava wastewater.</title>
        <authorList>
            <person name="Wang Q."/>
            <person name="Xie N."/>
            <person name="Qin Y."/>
            <person name="Shen N."/>
            <person name="Zhu J."/>
            <person name="Mi H."/>
            <person name="Huang R."/>
        </authorList>
    </citation>
    <scope>NUCLEOTIDE SEQUENCE [LARGE SCALE GENOMIC DNA]</scope>
    <source>
        <strain evidence="1 2">GST4</strain>
    </source>
</reference>
<dbReference type="eggNOG" id="ENOG50323GR">
    <property type="taxonomic scope" value="Bacteria"/>
</dbReference>
<dbReference type="STRING" id="1157490.EL26_13510"/>
<accession>A0A074LKV1</accession>